<comment type="subcellular location">
    <subcellularLocation>
        <location evidence="2">Plastid</location>
        <location evidence="2">Chloroplast</location>
    </subcellularLocation>
</comment>
<comment type="similarity">
    <text evidence="3">Belongs to the acyl carrier protein (ACP) family.</text>
</comment>
<keyword evidence="5 13" id="KW-0444">Lipid biosynthesis</keyword>
<dbReference type="Gene3D" id="1.10.1200.10">
    <property type="entry name" value="ACP-like"/>
    <property type="match status" value="1"/>
</dbReference>
<protein>
    <recommendedName>
        <fullName evidence="13">Acyl carrier protein</fullName>
    </recommendedName>
</protein>
<sequence>MQQTEGGSFVLSSICFSLSLSRSSMRTRAEYPFFPFKYHYDLLLLLLLTLSLSLSLSAMASLTGASFSLAAPPRSSRQIKAVQGLHVSFSSQRKSFSSIRMQPAPLRFRVSCAAKPETVEKVCKIVRKQLALPEETVVSAESKFSSLGADSLDTVEIVMGLEEEFGISVEEDSAQSINTVQDAADLIDKLVESKSD</sequence>
<dbReference type="NCBIfam" id="NF002148">
    <property type="entry name" value="PRK00982.1-2"/>
    <property type="match status" value="1"/>
</dbReference>
<evidence type="ECO:0000256" key="1">
    <source>
        <dbReference type="ARBA" id="ARBA00003180"/>
    </source>
</evidence>
<keyword evidence="8" id="KW-0934">Plastid</keyword>
<dbReference type="PROSITE" id="PS50075">
    <property type="entry name" value="CARRIER"/>
    <property type="match status" value="1"/>
</dbReference>
<dbReference type="Proteomes" id="UP001140949">
    <property type="component" value="Unassembled WGS sequence"/>
</dbReference>
<evidence type="ECO:0000256" key="8">
    <source>
        <dbReference type="ARBA" id="ARBA00022640"/>
    </source>
</evidence>
<dbReference type="Pfam" id="PF00550">
    <property type="entry name" value="PP-binding"/>
    <property type="match status" value="1"/>
</dbReference>
<evidence type="ECO:0000256" key="9">
    <source>
        <dbReference type="ARBA" id="ARBA00022832"/>
    </source>
</evidence>
<dbReference type="PANTHER" id="PTHR46153:SF20">
    <property type="entry name" value="ACYL CARRIER PROTEIN 2, CHLOROPLASTIC-RELATED"/>
    <property type="match status" value="1"/>
</dbReference>
<dbReference type="InterPro" id="IPR009081">
    <property type="entry name" value="PP-bd_ACP"/>
</dbReference>
<dbReference type="EMBL" id="JANAVB010016999">
    <property type="protein sequence ID" value="KAJ6831065.1"/>
    <property type="molecule type" value="Genomic_DNA"/>
</dbReference>
<organism evidence="15 16">
    <name type="scientific">Iris pallida</name>
    <name type="common">Sweet iris</name>
    <dbReference type="NCBI Taxonomy" id="29817"/>
    <lineage>
        <taxon>Eukaryota</taxon>
        <taxon>Viridiplantae</taxon>
        <taxon>Streptophyta</taxon>
        <taxon>Embryophyta</taxon>
        <taxon>Tracheophyta</taxon>
        <taxon>Spermatophyta</taxon>
        <taxon>Magnoliopsida</taxon>
        <taxon>Liliopsida</taxon>
        <taxon>Asparagales</taxon>
        <taxon>Iridaceae</taxon>
        <taxon>Iridoideae</taxon>
        <taxon>Irideae</taxon>
        <taxon>Iris</taxon>
    </lineage>
</organism>
<keyword evidence="10" id="KW-0809">Transit peptide</keyword>
<dbReference type="PROSITE" id="PS00012">
    <property type="entry name" value="PHOSPHOPANTETHEINE"/>
    <property type="match status" value="1"/>
</dbReference>
<evidence type="ECO:0000256" key="3">
    <source>
        <dbReference type="ARBA" id="ARBA00010930"/>
    </source>
</evidence>
<accession>A0AAX6GRV8</accession>
<feature type="domain" description="Carrier" evidence="14">
    <location>
        <begin position="116"/>
        <end position="191"/>
    </location>
</feature>
<reference evidence="15" key="2">
    <citation type="submission" date="2023-04" db="EMBL/GenBank/DDBJ databases">
        <authorList>
            <person name="Bruccoleri R.E."/>
            <person name="Oakeley E.J."/>
            <person name="Faust A.-M."/>
            <person name="Dessus-Babus S."/>
            <person name="Altorfer M."/>
            <person name="Burckhardt D."/>
            <person name="Oertli M."/>
            <person name="Naumann U."/>
            <person name="Petersen F."/>
            <person name="Wong J."/>
        </authorList>
    </citation>
    <scope>NUCLEOTIDE SEQUENCE</scope>
    <source>
        <strain evidence="15">GSM-AAB239-AS_SAM_17_03QT</strain>
        <tissue evidence="15">Leaf</tissue>
    </source>
</reference>
<evidence type="ECO:0000313" key="15">
    <source>
        <dbReference type="EMBL" id="KAJ6831065.1"/>
    </source>
</evidence>
<evidence type="ECO:0000256" key="7">
    <source>
        <dbReference type="ARBA" id="ARBA00022553"/>
    </source>
</evidence>
<keyword evidence="11" id="KW-0443">Lipid metabolism</keyword>
<dbReference type="GO" id="GO:0009507">
    <property type="term" value="C:chloroplast"/>
    <property type="evidence" value="ECO:0007669"/>
    <property type="project" value="UniProtKB-SubCell"/>
</dbReference>
<dbReference type="GO" id="GO:0000036">
    <property type="term" value="F:acyl carrier activity"/>
    <property type="evidence" value="ECO:0007669"/>
    <property type="project" value="InterPro"/>
</dbReference>
<evidence type="ECO:0000256" key="6">
    <source>
        <dbReference type="ARBA" id="ARBA00022528"/>
    </source>
</evidence>
<proteinExistence type="inferred from homology"/>
<evidence type="ECO:0000256" key="10">
    <source>
        <dbReference type="ARBA" id="ARBA00022946"/>
    </source>
</evidence>
<dbReference type="NCBIfam" id="TIGR00517">
    <property type="entry name" value="acyl_carrier"/>
    <property type="match status" value="1"/>
</dbReference>
<evidence type="ECO:0000256" key="13">
    <source>
        <dbReference type="RuleBase" id="RU000722"/>
    </source>
</evidence>
<dbReference type="SMART" id="SM00823">
    <property type="entry name" value="PKS_PP"/>
    <property type="match status" value="1"/>
</dbReference>
<evidence type="ECO:0000256" key="5">
    <source>
        <dbReference type="ARBA" id="ARBA00022516"/>
    </source>
</evidence>
<keyword evidence="6" id="KW-0150">Chloroplast</keyword>
<keyword evidence="16" id="KW-1185">Reference proteome</keyword>
<dbReference type="InterPro" id="IPR036736">
    <property type="entry name" value="ACP-like_sf"/>
</dbReference>
<comment type="function">
    <text evidence="1 13">Carrier of the growing fatty acid chain in fatty acid biosynthesis.</text>
</comment>
<evidence type="ECO:0000313" key="16">
    <source>
        <dbReference type="Proteomes" id="UP001140949"/>
    </source>
</evidence>
<evidence type="ECO:0000259" key="14">
    <source>
        <dbReference type="PROSITE" id="PS50075"/>
    </source>
</evidence>
<dbReference type="AlphaFoldDB" id="A0AAX6GRV8"/>
<dbReference type="PANTHER" id="PTHR46153">
    <property type="entry name" value="ACYL CARRIER PROTEIN"/>
    <property type="match status" value="1"/>
</dbReference>
<dbReference type="InterPro" id="IPR044813">
    <property type="entry name" value="ACP_chloroplastic"/>
</dbReference>
<keyword evidence="12 13" id="KW-0275">Fatty acid biosynthesis</keyword>
<evidence type="ECO:0000256" key="2">
    <source>
        <dbReference type="ARBA" id="ARBA00004229"/>
    </source>
</evidence>
<keyword evidence="7" id="KW-0597">Phosphoprotein</keyword>
<keyword evidence="9" id="KW-0276">Fatty acid metabolism</keyword>
<dbReference type="InterPro" id="IPR006162">
    <property type="entry name" value="Ppantetheine_attach_site"/>
</dbReference>
<evidence type="ECO:0000256" key="12">
    <source>
        <dbReference type="ARBA" id="ARBA00023160"/>
    </source>
</evidence>
<comment type="caution">
    <text evidence="15">The sequence shown here is derived from an EMBL/GenBank/DDBJ whole genome shotgun (WGS) entry which is preliminary data.</text>
</comment>
<dbReference type="GO" id="GO:0031177">
    <property type="term" value="F:phosphopantetheine binding"/>
    <property type="evidence" value="ECO:0007669"/>
    <property type="project" value="InterPro"/>
</dbReference>
<dbReference type="HAMAP" id="MF_01217">
    <property type="entry name" value="Acyl_carrier"/>
    <property type="match status" value="1"/>
</dbReference>
<dbReference type="InterPro" id="IPR003231">
    <property type="entry name" value="ACP"/>
</dbReference>
<dbReference type="SUPFAM" id="SSF47336">
    <property type="entry name" value="ACP-like"/>
    <property type="match status" value="1"/>
</dbReference>
<reference evidence="15" key="1">
    <citation type="journal article" date="2023" name="GigaByte">
        <title>Genome assembly of the bearded iris, Iris pallida Lam.</title>
        <authorList>
            <person name="Bruccoleri R.E."/>
            <person name="Oakeley E.J."/>
            <person name="Faust A.M.E."/>
            <person name="Altorfer M."/>
            <person name="Dessus-Babus S."/>
            <person name="Burckhardt D."/>
            <person name="Oertli M."/>
            <person name="Naumann U."/>
            <person name="Petersen F."/>
            <person name="Wong J."/>
        </authorList>
    </citation>
    <scope>NUCLEOTIDE SEQUENCE</scope>
    <source>
        <strain evidence="15">GSM-AAB239-AS_SAM_17_03QT</strain>
    </source>
</reference>
<name>A0AAX6GRV8_IRIPA</name>
<dbReference type="InterPro" id="IPR020806">
    <property type="entry name" value="PKS_PP-bd"/>
</dbReference>
<keyword evidence="4 13" id="KW-0596">Phosphopantetheine</keyword>
<evidence type="ECO:0000256" key="4">
    <source>
        <dbReference type="ARBA" id="ARBA00022450"/>
    </source>
</evidence>
<evidence type="ECO:0000256" key="11">
    <source>
        <dbReference type="ARBA" id="ARBA00023098"/>
    </source>
</evidence>
<gene>
    <name evidence="15" type="ORF">M6B38_350135</name>
</gene>